<dbReference type="EMBL" id="KE344994">
    <property type="protein sequence ID" value="EXB88732.1"/>
    <property type="molecule type" value="Genomic_DNA"/>
</dbReference>
<name>W9RRF8_9ROSA</name>
<evidence type="ECO:0000313" key="1">
    <source>
        <dbReference type="EMBL" id="EXB88732.1"/>
    </source>
</evidence>
<dbReference type="Proteomes" id="UP000030645">
    <property type="component" value="Unassembled WGS sequence"/>
</dbReference>
<sequence length="101" mass="11621">MHARGDIGMVANKKMKEKGKFDPFLSDMAFGRWQYPAEYDYCDGGINAEIQMLSWQLRSWTGHSGRSKMINVTTFMSHPERWLDYIHTSQASSVMSIVNVI</sequence>
<accession>W9RRF8</accession>
<protein>
    <submittedName>
        <fullName evidence="1">Uncharacterized protein</fullName>
    </submittedName>
</protein>
<proteinExistence type="predicted"/>
<dbReference type="AlphaFoldDB" id="W9RRF8"/>
<gene>
    <name evidence="1" type="ORF">L484_015422</name>
</gene>
<reference evidence="2" key="1">
    <citation type="submission" date="2013-01" db="EMBL/GenBank/DDBJ databases">
        <title>Draft Genome Sequence of a Mulberry Tree, Morus notabilis C.K. Schneid.</title>
        <authorList>
            <person name="He N."/>
            <person name="Zhao S."/>
        </authorList>
    </citation>
    <scope>NUCLEOTIDE SEQUENCE</scope>
</reference>
<organism evidence="1 2">
    <name type="scientific">Morus notabilis</name>
    <dbReference type="NCBI Taxonomy" id="981085"/>
    <lineage>
        <taxon>Eukaryota</taxon>
        <taxon>Viridiplantae</taxon>
        <taxon>Streptophyta</taxon>
        <taxon>Embryophyta</taxon>
        <taxon>Tracheophyta</taxon>
        <taxon>Spermatophyta</taxon>
        <taxon>Magnoliopsida</taxon>
        <taxon>eudicotyledons</taxon>
        <taxon>Gunneridae</taxon>
        <taxon>Pentapetalae</taxon>
        <taxon>rosids</taxon>
        <taxon>fabids</taxon>
        <taxon>Rosales</taxon>
        <taxon>Moraceae</taxon>
        <taxon>Moreae</taxon>
        <taxon>Morus</taxon>
    </lineage>
</organism>
<keyword evidence="2" id="KW-1185">Reference proteome</keyword>
<evidence type="ECO:0000313" key="2">
    <source>
        <dbReference type="Proteomes" id="UP000030645"/>
    </source>
</evidence>